<dbReference type="NCBIfam" id="TIGR00052">
    <property type="entry name" value="nudix-type nucleoside diphosphatase, YffH/AdpP family"/>
    <property type="match status" value="1"/>
</dbReference>
<dbReference type="GO" id="GO:0047631">
    <property type="term" value="F:ADP-ribose diphosphatase activity"/>
    <property type="evidence" value="ECO:0007669"/>
    <property type="project" value="UniProtKB-EC"/>
</dbReference>
<dbReference type="GO" id="GO:0019144">
    <property type="term" value="F:ADP-sugar diphosphatase activity"/>
    <property type="evidence" value="ECO:0007669"/>
    <property type="project" value="TreeGrafter"/>
</dbReference>
<comment type="cofactor">
    <cofactor evidence="1 13">
        <name>Mg(2+)</name>
        <dbReference type="ChEBI" id="CHEBI:18420"/>
    </cofactor>
</comment>
<dbReference type="CDD" id="cd24155">
    <property type="entry name" value="NUDIX_ADPRase"/>
    <property type="match status" value="1"/>
</dbReference>
<comment type="function">
    <text evidence="8">Acts on ADP-mannose and ADP-glucose as well as ADP-ribose. Prevents glycogen biosynthesis. The reaction catalyzed by this enzyme is a limiting step of the gluconeogenic process.</text>
</comment>
<accession>A0A967C2M9</accession>
<feature type="binding site" evidence="13">
    <location>
        <position position="158"/>
    </location>
    <ligand>
        <name>Mg(2+)</name>
        <dbReference type="ChEBI" id="CHEBI:18420"/>
        <label>1</label>
    </ligand>
</feature>
<dbReference type="PROSITE" id="PS00893">
    <property type="entry name" value="NUDIX_BOX"/>
    <property type="match status" value="1"/>
</dbReference>
<evidence type="ECO:0000256" key="7">
    <source>
        <dbReference type="ARBA" id="ARBA00022842"/>
    </source>
</evidence>
<dbReference type="RefSeq" id="WP_167220498.1">
    <property type="nucleotide sequence ID" value="NZ_JAAQPH010000001.1"/>
</dbReference>
<evidence type="ECO:0000256" key="10">
    <source>
        <dbReference type="ARBA" id="ARBA00030308"/>
    </source>
</evidence>
<name>A0A967C2M9_9PROT</name>
<dbReference type="GO" id="GO:0019693">
    <property type="term" value="P:ribose phosphate metabolic process"/>
    <property type="evidence" value="ECO:0007669"/>
    <property type="project" value="TreeGrafter"/>
</dbReference>
<feature type="binding site" evidence="13">
    <location>
        <position position="110"/>
    </location>
    <ligand>
        <name>Mg(2+)</name>
        <dbReference type="ChEBI" id="CHEBI:18420"/>
        <label>1</label>
    </ligand>
</feature>
<evidence type="ECO:0000256" key="1">
    <source>
        <dbReference type="ARBA" id="ARBA00001946"/>
    </source>
</evidence>
<dbReference type="InterPro" id="IPR000086">
    <property type="entry name" value="NUDIX_hydrolase_dom"/>
</dbReference>
<dbReference type="EMBL" id="JAAQPH010000001">
    <property type="protein sequence ID" value="NIA67195.1"/>
    <property type="molecule type" value="Genomic_DNA"/>
</dbReference>
<evidence type="ECO:0000256" key="2">
    <source>
        <dbReference type="ARBA" id="ARBA00007482"/>
    </source>
</evidence>
<evidence type="ECO:0000256" key="8">
    <source>
        <dbReference type="ARBA" id="ARBA00025164"/>
    </source>
</evidence>
<dbReference type="GO" id="GO:0005829">
    <property type="term" value="C:cytosol"/>
    <property type="evidence" value="ECO:0007669"/>
    <property type="project" value="TreeGrafter"/>
</dbReference>
<comment type="similarity">
    <text evidence="2">Belongs to the Nudix hydrolase family. NudF subfamily.</text>
</comment>
<gene>
    <name evidence="15" type="ORF">HBA54_01160</name>
</gene>
<proteinExistence type="inferred from homology"/>
<evidence type="ECO:0000313" key="15">
    <source>
        <dbReference type="EMBL" id="NIA67195.1"/>
    </source>
</evidence>
<keyword evidence="6" id="KW-0378">Hydrolase</keyword>
<evidence type="ECO:0000256" key="6">
    <source>
        <dbReference type="ARBA" id="ARBA00022801"/>
    </source>
</evidence>
<evidence type="ECO:0000256" key="5">
    <source>
        <dbReference type="ARBA" id="ARBA00022723"/>
    </source>
</evidence>
<dbReference type="GO" id="GO:0006753">
    <property type="term" value="P:nucleoside phosphate metabolic process"/>
    <property type="evidence" value="ECO:0007669"/>
    <property type="project" value="TreeGrafter"/>
</dbReference>
<organism evidence="15 16">
    <name type="scientific">Pelagibius litoralis</name>
    <dbReference type="NCBI Taxonomy" id="374515"/>
    <lineage>
        <taxon>Bacteria</taxon>
        <taxon>Pseudomonadati</taxon>
        <taxon>Pseudomonadota</taxon>
        <taxon>Alphaproteobacteria</taxon>
        <taxon>Rhodospirillales</taxon>
        <taxon>Rhodovibrionaceae</taxon>
        <taxon>Pelagibius</taxon>
    </lineage>
</organism>
<dbReference type="PANTHER" id="PTHR11839">
    <property type="entry name" value="UDP/ADP-SUGAR PYROPHOSPHATASE"/>
    <property type="match status" value="1"/>
</dbReference>
<evidence type="ECO:0000256" key="4">
    <source>
        <dbReference type="ARBA" id="ARBA00013297"/>
    </source>
</evidence>
<evidence type="ECO:0000256" key="13">
    <source>
        <dbReference type="PIRSR" id="PIRSR604385-2"/>
    </source>
</evidence>
<evidence type="ECO:0000256" key="3">
    <source>
        <dbReference type="ARBA" id="ARBA00012453"/>
    </source>
</evidence>
<dbReference type="PANTHER" id="PTHR11839:SF5">
    <property type="entry name" value="ADP-RIBOSE PYROPHOSPHATASE"/>
    <property type="match status" value="1"/>
</dbReference>
<keyword evidence="16" id="KW-1185">Reference proteome</keyword>
<dbReference type="AlphaFoldDB" id="A0A967C2M9"/>
<evidence type="ECO:0000259" key="14">
    <source>
        <dbReference type="PROSITE" id="PS51462"/>
    </source>
</evidence>
<protein>
    <recommendedName>
        <fullName evidence="4">ADP-ribose pyrophosphatase</fullName>
        <ecNumber evidence="3">3.6.1.13</ecNumber>
    </recommendedName>
    <alternativeName>
        <fullName evidence="9">ADP-ribose diphosphatase</fullName>
    </alternativeName>
    <alternativeName>
        <fullName evidence="11">ADP-ribose phosphohydrolase</fullName>
    </alternativeName>
    <alternativeName>
        <fullName evidence="10">Adenosine diphosphoribose pyrophosphatase</fullName>
    </alternativeName>
</protein>
<feature type="domain" description="Nudix hydrolase" evidence="14">
    <location>
        <begin position="49"/>
        <end position="192"/>
    </location>
</feature>
<comment type="caution">
    <text evidence="15">The sequence shown here is derived from an EMBL/GenBank/DDBJ whole genome shotgun (WGS) entry which is preliminary data.</text>
</comment>
<dbReference type="SUPFAM" id="SSF55811">
    <property type="entry name" value="Nudix"/>
    <property type="match status" value="1"/>
</dbReference>
<comment type="catalytic activity">
    <reaction evidence="12">
        <text>ADP-D-ribose + H2O = D-ribose 5-phosphate + AMP + 2 H(+)</text>
        <dbReference type="Rhea" id="RHEA:10412"/>
        <dbReference type="ChEBI" id="CHEBI:15377"/>
        <dbReference type="ChEBI" id="CHEBI:15378"/>
        <dbReference type="ChEBI" id="CHEBI:57967"/>
        <dbReference type="ChEBI" id="CHEBI:78346"/>
        <dbReference type="ChEBI" id="CHEBI:456215"/>
        <dbReference type="EC" id="3.6.1.13"/>
    </reaction>
</comment>
<sequence>MSKPERDPRIEIIEKTTPFKGYFQVDSYRLRHRRFDGGWTREMSREIFERGHAAAVLLYDPQLDHVVLIEQFRLGALSAGFEPWLIEVVAGIIDPGETPEDVVCREALEEAGCEVTALQPVGRYLVSPGGTSETLALFCGRVDAARAGGIHGLEHEGEDIRVLTLPREEALLKLAEGAITNFTAVVALQWLALNYTEIMRKWK</sequence>
<evidence type="ECO:0000313" key="16">
    <source>
        <dbReference type="Proteomes" id="UP000761264"/>
    </source>
</evidence>
<dbReference type="Pfam" id="PF00293">
    <property type="entry name" value="NUDIX"/>
    <property type="match status" value="1"/>
</dbReference>
<dbReference type="InterPro" id="IPR015797">
    <property type="entry name" value="NUDIX_hydrolase-like_dom_sf"/>
</dbReference>
<dbReference type="PROSITE" id="PS51462">
    <property type="entry name" value="NUDIX"/>
    <property type="match status" value="1"/>
</dbReference>
<dbReference type="GO" id="GO:0046872">
    <property type="term" value="F:metal ion binding"/>
    <property type="evidence" value="ECO:0007669"/>
    <property type="project" value="UniProtKB-KW"/>
</dbReference>
<evidence type="ECO:0000256" key="12">
    <source>
        <dbReference type="ARBA" id="ARBA00049546"/>
    </source>
</evidence>
<keyword evidence="7 13" id="KW-0460">Magnesium</keyword>
<evidence type="ECO:0000256" key="9">
    <source>
        <dbReference type="ARBA" id="ARBA00030162"/>
    </source>
</evidence>
<feature type="binding site" evidence="13">
    <location>
        <position position="106"/>
    </location>
    <ligand>
        <name>Mg(2+)</name>
        <dbReference type="ChEBI" id="CHEBI:18420"/>
        <label>1</label>
    </ligand>
</feature>
<dbReference type="EC" id="3.6.1.13" evidence="3"/>
<keyword evidence="5 13" id="KW-0479">Metal-binding</keyword>
<dbReference type="InterPro" id="IPR020084">
    <property type="entry name" value="NUDIX_hydrolase_CS"/>
</dbReference>
<reference evidence="15" key="1">
    <citation type="submission" date="2020-03" db="EMBL/GenBank/DDBJ databases">
        <title>Genome of Pelagibius litoralis DSM 21314T.</title>
        <authorList>
            <person name="Wang G."/>
        </authorList>
    </citation>
    <scope>NUCLEOTIDE SEQUENCE</scope>
    <source>
        <strain evidence="15">DSM 21314</strain>
    </source>
</reference>
<feature type="binding site" evidence="13">
    <location>
        <position position="90"/>
    </location>
    <ligand>
        <name>Mg(2+)</name>
        <dbReference type="ChEBI" id="CHEBI:18420"/>
        <label>1</label>
    </ligand>
</feature>
<dbReference type="InterPro" id="IPR004385">
    <property type="entry name" value="NDP_pyrophosphatase"/>
</dbReference>
<evidence type="ECO:0000256" key="11">
    <source>
        <dbReference type="ARBA" id="ARBA00033056"/>
    </source>
</evidence>
<dbReference type="Gene3D" id="3.90.79.10">
    <property type="entry name" value="Nucleoside Triphosphate Pyrophosphohydrolase"/>
    <property type="match status" value="1"/>
</dbReference>
<dbReference type="Proteomes" id="UP000761264">
    <property type="component" value="Unassembled WGS sequence"/>
</dbReference>